<dbReference type="InterPro" id="IPR029052">
    <property type="entry name" value="Metallo-depent_PP-like"/>
</dbReference>
<feature type="domain" description="DUF7800" evidence="2">
    <location>
        <begin position="46"/>
        <end position="126"/>
    </location>
</feature>
<dbReference type="InterPro" id="IPR038607">
    <property type="entry name" value="PhoD-like_sf"/>
</dbReference>
<dbReference type="OrthoDB" id="327733at2"/>
<dbReference type="EMBL" id="FLMQ01000045">
    <property type="protein sequence ID" value="SBP87127.1"/>
    <property type="molecule type" value="Genomic_DNA"/>
</dbReference>
<evidence type="ECO:0000259" key="1">
    <source>
        <dbReference type="Pfam" id="PF09423"/>
    </source>
</evidence>
<keyword evidence="4" id="KW-1185">Reference proteome</keyword>
<reference evidence="3 4" key="1">
    <citation type="submission" date="2016-06" db="EMBL/GenBank/DDBJ databases">
        <authorList>
            <person name="Kjaerup R.B."/>
            <person name="Dalgaard T.S."/>
            <person name="Juul-Madsen H.R."/>
        </authorList>
    </citation>
    <scope>NUCLEOTIDE SEQUENCE [LARGE SCALE GENOMIC DNA]</scope>
    <source>
        <strain evidence="3 4">DSM 16361</strain>
    </source>
</reference>
<accession>A0A238D1I3</accession>
<organism evidence="3 4">
    <name type="scientific">Thiomonas delicata</name>
    <name type="common">Thiomonas cuprina</name>
    <dbReference type="NCBI Taxonomy" id="364030"/>
    <lineage>
        <taxon>Bacteria</taxon>
        <taxon>Pseudomonadati</taxon>
        <taxon>Pseudomonadota</taxon>
        <taxon>Betaproteobacteria</taxon>
        <taxon>Burkholderiales</taxon>
        <taxon>Thiomonas</taxon>
    </lineage>
</organism>
<gene>
    <name evidence="3" type="ORF">THIARS_50375</name>
</gene>
<dbReference type="Pfam" id="PF25077">
    <property type="entry name" value="DUF7800"/>
    <property type="match status" value="1"/>
</dbReference>
<evidence type="ECO:0000259" key="2">
    <source>
        <dbReference type="Pfam" id="PF25077"/>
    </source>
</evidence>
<dbReference type="SUPFAM" id="SSF56300">
    <property type="entry name" value="Metallo-dependent phosphatases"/>
    <property type="match status" value="1"/>
</dbReference>
<dbReference type="Pfam" id="PF09423">
    <property type="entry name" value="PhoD"/>
    <property type="match status" value="1"/>
</dbReference>
<dbReference type="Gene3D" id="3.60.21.70">
    <property type="entry name" value="PhoD-like phosphatase"/>
    <property type="match status" value="1"/>
</dbReference>
<dbReference type="InterPro" id="IPR018946">
    <property type="entry name" value="PhoD-like_MPP"/>
</dbReference>
<evidence type="ECO:0000313" key="3">
    <source>
        <dbReference type="EMBL" id="SBP87127.1"/>
    </source>
</evidence>
<dbReference type="InterPro" id="IPR006311">
    <property type="entry name" value="TAT_signal"/>
</dbReference>
<dbReference type="PANTHER" id="PTHR33987">
    <property type="entry name" value="CALCINEURIN-LIKE METALLO-PHOSPHOESTERASE SUPERFAMILY PROTEIN"/>
    <property type="match status" value="1"/>
</dbReference>
<evidence type="ECO:0000313" key="4">
    <source>
        <dbReference type="Proteomes" id="UP000214566"/>
    </source>
</evidence>
<dbReference type="Proteomes" id="UP000214566">
    <property type="component" value="Unassembled WGS sequence"/>
</dbReference>
<dbReference type="PROSITE" id="PS51318">
    <property type="entry name" value="TAT"/>
    <property type="match status" value="1"/>
</dbReference>
<sequence length="468" mass="51879">MQGTSEFPALNRRGFLRTGLGAGALVAGGAWTFPAAWADPAPPGMLHAGPMQGYVAARSGVVWLQTPGAAEVFIDFAPQDQRGAKRRTAPVKTDAAGEFCAHIVLDDLTPGVSYLCQAYVNGQAVQGKPLRLRTQKIWLFRGPPPEFTVLTGSCAYINDPPFDRPGPPYGGGYEIYDAMRGEHADLMVWLGDNLYFREADLLSPQGMALRYRRDRAFAPLQDFLRSTPQVAIWDDHDYGPNDGDLSFTFKGESLRLFKRYWANPAYGLPEVAGVFTKVNLFDADFFLLDDRYWRDADASGPAERGKTMFGAEQLRWLKNALLFSRARFKIIAAGGQMLNDDDAYEGWNQYPVERAEFLGWLQQARIPGVVFLSGDRHITELTRYPRPRYGGKADYPLLEYTCSPLNSGPSRGDANPNRVPGTLVAERNYGVLRFTGEDKDRALEIITRDVAGTTLGSQRIEAGQLGWA</sequence>
<dbReference type="AlphaFoldDB" id="A0A238D1I3"/>
<proteinExistence type="predicted"/>
<name>A0A238D1I3_THIDL</name>
<dbReference type="InterPro" id="IPR056702">
    <property type="entry name" value="DUF7800"/>
</dbReference>
<dbReference type="CDD" id="cd07389">
    <property type="entry name" value="MPP_PhoD"/>
    <property type="match status" value="1"/>
</dbReference>
<protein>
    <submittedName>
        <fullName evidence="3">Putative Metallo-dependent phosphatase</fullName>
    </submittedName>
</protein>
<dbReference type="PANTHER" id="PTHR33987:SF1">
    <property type="entry name" value="CALCINEURIN-LIKE METALLO-PHOSPHOESTERASE SUPERFAMILY PROTEIN"/>
    <property type="match status" value="1"/>
</dbReference>
<dbReference type="RefSeq" id="WP_094159499.1">
    <property type="nucleotide sequence ID" value="NZ_LT592170.1"/>
</dbReference>
<feature type="domain" description="PhoD-like phosphatase metallophosphatase" evidence="1">
    <location>
        <begin position="283"/>
        <end position="415"/>
    </location>
</feature>